<name>A0A517PUA4_9PLAN</name>
<evidence type="ECO:0000313" key="4">
    <source>
        <dbReference type="Proteomes" id="UP000320421"/>
    </source>
</evidence>
<proteinExistence type="predicted"/>
<dbReference type="Gene3D" id="3.20.20.190">
    <property type="entry name" value="Phosphatidylinositol (PI) phosphodiesterase"/>
    <property type="match status" value="1"/>
</dbReference>
<keyword evidence="1" id="KW-0732">Signal</keyword>
<keyword evidence="4" id="KW-1185">Reference proteome</keyword>
<dbReference type="Proteomes" id="UP000320421">
    <property type="component" value="Chromosome"/>
</dbReference>
<evidence type="ECO:0000313" key="3">
    <source>
        <dbReference type="EMBL" id="QDT22961.1"/>
    </source>
</evidence>
<dbReference type="RefSeq" id="WP_145189656.1">
    <property type="nucleotide sequence ID" value="NZ_CP036266.1"/>
</dbReference>
<organism evidence="3 4">
    <name type="scientific">Gimesia chilikensis</name>
    <dbReference type="NCBI Taxonomy" id="2605989"/>
    <lineage>
        <taxon>Bacteria</taxon>
        <taxon>Pseudomonadati</taxon>
        <taxon>Planctomycetota</taxon>
        <taxon>Planctomycetia</taxon>
        <taxon>Planctomycetales</taxon>
        <taxon>Planctomycetaceae</taxon>
        <taxon>Gimesia</taxon>
    </lineage>
</organism>
<sequence precursor="true">MLRPCRLLMMTVLLCLTLFHCVTGAEPLIVAHRGLLKVAPENTLANFRACLELRLGFEFDVQRTRDGHLICLHDTTVNRTTDGTGKVADLTLAEIQKLDAGSWFDSQFTGERVPTIDEVLELVSRYRQHEILVAVDFKDADVEQDVVRLAEKHAVLSKLIFIGRTIQESEVRDNLKAASPKAETAAVANNAGEFKDALGAGNADWVYLRYLAPASEIQQVHQAGKRTFIAGPTVSGDLPANWRRITAAGVDAILTDYPLQLRLALKQQQ</sequence>
<feature type="chain" id="PRO_5021700747" evidence="1">
    <location>
        <begin position="26"/>
        <end position="269"/>
    </location>
</feature>
<dbReference type="GO" id="GO:0008889">
    <property type="term" value="F:glycerophosphodiester phosphodiesterase activity"/>
    <property type="evidence" value="ECO:0007669"/>
    <property type="project" value="UniProtKB-EC"/>
</dbReference>
<dbReference type="SUPFAM" id="SSF51695">
    <property type="entry name" value="PLC-like phosphodiesterases"/>
    <property type="match status" value="1"/>
</dbReference>
<feature type="signal peptide" evidence="1">
    <location>
        <begin position="1"/>
        <end position="25"/>
    </location>
</feature>
<keyword evidence="3" id="KW-0378">Hydrolase</keyword>
<dbReference type="PANTHER" id="PTHR46211:SF1">
    <property type="entry name" value="GLYCEROPHOSPHODIESTER PHOSPHODIESTERASE, CYTOPLASMIC"/>
    <property type="match status" value="1"/>
</dbReference>
<dbReference type="CDD" id="cd08566">
    <property type="entry name" value="GDPD_AtGDE_like"/>
    <property type="match status" value="1"/>
</dbReference>
<dbReference type="AlphaFoldDB" id="A0A517PUA4"/>
<gene>
    <name evidence="3" type="primary">ugpQ_3</name>
    <name evidence="3" type="ORF">HG66A1_47720</name>
</gene>
<accession>A0A517PUA4</accession>
<dbReference type="PANTHER" id="PTHR46211">
    <property type="entry name" value="GLYCEROPHOSPHORYL DIESTER PHOSPHODIESTERASE"/>
    <property type="match status" value="1"/>
</dbReference>
<dbReference type="PROSITE" id="PS51704">
    <property type="entry name" value="GP_PDE"/>
    <property type="match status" value="1"/>
</dbReference>
<dbReference type="Pfam" id="PF03009">
    <property type="entry name" value="GDPD"/>
    <property type="match status" value="1"/>
</dbReference>
<dbReference type="OrthoDB" id="238714at2"/>
<dbReference type="EMBL" id="CP036266">
    <property type="protein sequence ID" value="QDT22961.1"/>
    <property type="molecule type" value="Genomic_DNA"/>
</dbReference>
<feature type="domain" description="GP-PDE" evidence="2">
    <location>
        <begin position="27"/>
        <end position="265"/>
    </location>
</feature>
<dbReference type="InterPro" id="IPR030395">
    <property type="entry name" value="GP_PDE_dom"/>
</dbReference>
<dbReference type="EC" id="3.1.4.46" evidence="3"/>
<dbReference type="GO" id="GO:0006629">
    <property type="term" value="P:lipid metabolic process"/>
    <property type="evidence" value="ECO:0007669"/>
    <property type="project" value="InterPro"/>
</dbReference>
<evidence type="ECO:0000256" key="1">
    <source>
        <dbReference type="SAM" id="SignalP"/>
    </source>
</evidence>
<evidence type="ECO:0000259" key="2">
    <source>
        <dbReference type="PROSITE" id="PS51704"/>
    </source>
</evidence>
<dbReference type="InterPro" id="IPR017946">
    <property type="entry name" value="PLC-like_Pdiesterase_TIM-brl"/>
</dbReference>
<reference evidence="3 4" key="1">
    <citation type="submission" date="2019-02" db="EMBL/GenBank/DDBJ databases">
        <title>Deep-cultivation of Planctomycetes and their phenomic and genomic characterization uncovers novel biology.</title>
        <authorList>
            <person name="Wiegand S."/>
            <person name="Jogler M."/>
            <person name="Boedeker C."/>
            <person name="Pinto D."/>
            <person name="Vollmers J."/>
            <person name="Rivas-Marin E."/>
            <person name="Kohn T."/>
            <person name="Peeters S.H."/>
            <person name="Heuer A."/>
            <person name="Rast P."/>
            <person name="Oberbeckmann S."/>
            <person name="Bunk B."/>
            <person name="Jeske O."/>
            <person name="Meyerdierks A."/>
            <person name="Storesund J.E."/>
            <person name="Kallscheuer N."/>
            <person name="Luecker S."/>
            <person name="Lage O.M."/>
            <person name="Pohl T."/>
            <person name="Merkel B.J."/>
            <person name="Hornburger P."/>
            <person name="Mueller R.-W."/>
            <person name="Bruemmer F."/>
            <person name="Labrenz M."/>
            <person name="Spormann A.M."/>
            <person name="Op den Camp H."/>
            <person name="Overmann J."/>
            <person name="Amann R."/>
            <person name="Jetten M.S.M."/>
            <person name="Mascher T."/>
            <person name="Medema M.H."/>
            <person name="Devos D.P."/>
            <person name="Kaster A.-K."/>
            <person name="Ovreas L."/>
            <person name="Rohde M."/>
            <person name="Galperin M.Y."/>
            <person name="Jogler C."/>
        </authorList>
    </citation>
    <scope>NUCLEOTIDE SEQUENCE [LARGE SCALE GENOMIC DNA]</scope>
    <source>
        <strain evidence="3 4">HG66A1</strain>
    </source>
</reference>
<protein>
    <submittedName>
        <fullName evidence="3">Glycerophosphoryl diester phosphodiesterase</fullName>
        <ecNumber evidence="3">3.1.4.46</ecNumber>
    </submittedName>
</protein>